<dbReference type="AlphaFoldDB" id="A0A1M2W575"/>
<evidence type="ECO:0000313" key="1">
    <source>
        <dbReference type="EMBL" id="OJT15024.1"/>
    </source>
</evidence>
<protein>
    <submittedName>
        <fullName evidence="1">Uncharacterized protein</fullName>
    </submittedName>
</protein>
<proteinExistence type="predicted"/>
<dbReference type="Proteomes" id="UP000184267">
    <property type="component" value="Unassembled WGS sequence"/>
</dbReference>
<comment type="caution">
    <text evidence="1">The sequence shown here is derived from an EMBL/GenBank/DDBJ whole genome shotgun (WGS) entry which is preliminary data.</text>
</comment>
<evidence type="ECO:0000313" key="2">
    <source>
        <dbReference type="Proteomes" id="UP000184267"/>
    </source>
</evidence>
<dbReference type="EMBL" id="MNAD01000215">
    <property type="protein sequence ID" value="OJT15024.1"/>
    <property type="molecule type" value="Genomic_DNA"/>
</dbReference>
<keyword evidence="2" id="KW-1185">Reference proteome</keyword>
<gene>
    <name evidence="1" type="ORF">TRAPUB_8467</name>
</gene>
<name>A0A1M2W575_TRAPU</name>
<reference evidence="1 2" key="1">
    <citation type="submission" date="2016-10" db="EMBL/GenBank/DDBJ databases">
        <title>Genome sequence of the basidiomycete white-rot fungus Trametes pubescens.</title>
        <authorList>
            <person name="Makela M.R."/>
            <person name="Granchi Z."/>
            <person name="Peng M."/>
            <person name="De Vries R.P."/>
            <person name="Grigoriev I."/>
            <person name="Riley R."/>
            <person name="Hilden K."/>
        </authorList>
    </citation>
    <scope>NUCLEOTIDE SEQUENCE [LARGE SCALE GENOMIC DNA]</scope>
    <source>
        <strain evidence="1 2">FBCC735</strain>
    </source>
</reference>
<accession>A0A1M2W575</accession>
<organism evidence="1 2">
    <name type="scientific">Trametes pubescens</name>
    <name type="common">White-rot fungus</name>
    <dbReference type="NCBI Taxonomy" id="154538"/>
    <lineage>
        <taxon>Eukaryota</taxon>
        <taxon>Fungi</taxon>
        <taxon>Dikarya</taxon>
        <taxon>Basidiomycota</taxon>
        <taxon>Agaricomycotina</taxon>
        <taxon>Agaricomycetes</taxon>
        <taxon>Polyporales</taxon>
        <taxon>Polyporaceae</taxon>
        <taxon>Trametes</taxon>
    </lineage>
</organism>
<sequence>MNLGAELKTLAIDVNSWRKTITDHETSTTSRTRSLTVNIPPKTKITKEWKVGTSEDGKRLLTKECTVEIMSDDFLAKDAGLYSAAVGSMEVKTVSRVGLHRYGGVKNRDLLPERAKQALHRMNL</sequence>